<dbReference type="CDD" id="cd02440">
    <property type="entry name" value="AdoMet_MTases"/>
    <property type="match status" value="1"/>
</dbReference>
<proteinExistence type="predicted"/>
<keyword evidence="2" id="KW-0808">Transferase</keyword>
<dbReference type="PIRSF" id="PIRSF004553">
    <property type="entry name" value="CHP00095"/>
    <property type="match status" value="1"/>
</dbReference>
<accession>A0ABM8Q2M6</accession>
<sequence length="187" mass="20767">MRLFATISTGKFKGKKIELPSLKTTRSTKSIVKGSFFDTVRDELYGKVFIEGFGGSALMACEAFSNGAKNAIAIEIDKDAFKLTSKNMASIDKNLKAIHGDSFALLPAIIASASEPVMLYLDPPFDIRNGFGDIYKKTVKMVESLDESKIFMIIFEHSSQIKFDEKISNFTMFKSKKFGATTLSYYS</sequence>
<dbReference type="RefSeq" id="WP_230056427.1">
    <property type="nucleotide sequence ID" value="NZ_CAJHOE010000001.1"/>
</dbReference>
<comment type="caution">
    <text evidence="3">The sequence shown here is derived from an EMBL/GenBank/DDBJ whole genome shotgun (WGS) entry which is preliminary data.</text>
</comment>
<protein>
    <recommendedName>
        <fullName evidence="5">16S rRNA (Guanine(966)-N(2))-methyltransferase RsmD</fullName>
    </recommendedName>
</protein>
<evidence type="ECO:0008006" key="5">
    <source>
        <dbReference type="Google" id="ProtNLM"/>
    </source>
</evidence>
<dbReference type="Pfam" id="PF03602">
    <property type="entry name" value="Cons_hypoth95"/>
    <property type="match status" value="1"/>
</dbReference>
<dbReference type="EMBL" id="CAJHOE010000001">
    <property type="protein sequence ID" value="CAD7287020.1"/>
    <property type="molecule type" value="Genomic_DNA"/>
</dbReference>
<dbReference type="Gene3D" id="3.40.50.150">
    <property type="entry name" value="Vaccinia Virus protein VP39"/>
    <property type="match status" value="1"/>
</dbReference>
<evidence type="ECO:0000256" key="1">
    <source>
        <dbReference type="ARBA" id="ARBA00022603"/>
    </source>
</evidence>
<gene>
    <name evidence="3" type="ORF">LMG8286_00656</name>
</gene>
<keyword evidence="1" id="KW-0489">Methyltransferase</keyword>
<dbReference type="InterPro" id="IPR029063">
    <property type="entry name" value="SAM-dependent_MTases_sf"/>
</dbReference>
<name>A0ABM8Q2M6_9BACT</name>
<organism evidence="3 4">
    <name type="scientific">Campylobacter suis</name>
    <dbReference type="NCBI Taxonomy" id="2790657"/>
    <lineage>
        <taxon>Bacteria</taxon>
        <taxon>Pseudomonadati</taxon>
        <taxon>Campylobacterota</taxon>
        <taxon>Epsilonproteobacteria</taxon>
        <taxon>Campylobacterales</taxon>
        <taxon>Campylobacteraceae</taxon>
        <taxon>Campylobacter</taxon>
    </lineage>
</organism>
<evidence type="ECO:0000313" key="4">
    <source>
        <dbReference type="Proteomes" id="UP000789359"/>
    </source>
</evidence>
<keyword evidence="4" id="KW-1185">Reference proteome</keyword>
<evidence type="ECO:0000313" key="3">
    <source>
        <dbReference type="EMBL" id="CAD7287020.1"/>
    </source>
</evidence>
<dbReference type="Proteomes" id="UP000789359">
    <property type="component" value="Unassembled WGS sequence"/>
</dbReference>
<reference evidence="3 4" key="1">
    <citation type="submission" date="2020-11" db="EMBL/GenBank/DDBJ databases">
        <authorList>
            <person name="Peeters C."/>
        </authorList>
    </citation>
    <scope>NUCLEOTIDE SEQUENCE [LARGE SCALE GENOMIC DNA]</scope>
    <source>
        <strain evidence="3 4">LMG 8286</strain>
    </source>
</reference>
<evidence type="ECO:0000256" key="2">
    <source>
        <dbReference type="ARBA" id="ARBA00022679"/>
    </source>
</evidence>
<dbReference type="SUPFAM" id="SSF53335">
    <property type="entry name" value="S-adenosyl-L-methionine-dependent methyltransferases"/>
    <property type="match status" value="1"/>
</dbReference>
<dbReference type="InterPro" id="IPR004398">
    <property type="entry name" value="RNA_MeTrfase_RsmD"/>
</dbReference>
<dbReference type="PANTHER" id="PTHR43542">
    <property type="entry name" value="METHYLTRANSFERASE"/>
    <property type="match status" value="1"/>
</dbReference>
<dbReference type="PANTHER" id="PTHR43542:SF1">
    <property type="entry name" value="METHYLTRANSFERASE"/>
    <property type="match status" value="1"/>
</dbReference>